<proteinExistence type="predicted"/>
<reference evidence="2 3" key="1">
    <citation type="submission" date="2018-04" db="EMBL/GenBank/DDBJ databases">
        <title>Pseudomonas sp. nov., isolated from mangrove soil.</title>
        <authorList>
            <person name="Chen C."/>
        </authorList>
    </citation>
    <scope>NUCLEOTIDE SEQUENCE [LARGE SCALE GENOMIC DNA]</scope>
    <source>
        <strain evidence="2 3">TC-11</strain>
    </source>
</reference>
<dbReference type="AlphaFoldDB" id="A0A2T5PB85"/>
<gene>
    <name evidence="2" type="ORF">DBO85_06980</name>
</gene>
<feature type="chain" id="PRO_5015748007" description="DUF3757 domain-containing protein" evidence="1">
    <location>
        <begin position="21"/>
        <end position="135"/>
    </location>
</feature>
<dbReference type="RefSeq" id="WP_108106542.1">
    <property type="nucleotide sequence ID" value="NZ_QASN01000013.1"/>
</dbReference>
<sequence>MKPYLLAALLVAPCCQAFQASCPDSTEQALEDWTRWQGEQPPADELTPVVAVSRIELYSGHPAAGGTPIADDHAEAIGVAPLQWSLGTDSAQAPLHMVCSYHASAIRQVRALPAGLHSCEASNEFEDAHLQLDCH</sequence>
<evidence type="ECO:0000313" key="3">
    <source>
        <dbReference type="Proteomes" id="UP000244064"/>
    </source>
</evidence>
<organism evidence="2 3">
    <name type="scientific">Pseudomonas mangrovi</name>
    <dbReference type="NCBI Taxonomy" id="2161748"/>
    <lineage>
        <taxon>Bacteria</taxon>
        <taxon>Pseudomonadati</taxon>
        <taxon>Pseudomonadota</taxon>
        <taxon>Gammaproteobacteria</taxon>
        <taxon>Pseudomonadales</taxon>
        <taxon>Pseudomonadaceae</taxon>
        <taxon>Pseudomonas</taxon>
    </lineage>
</organism>
<feature type="signal peptide" evidence="1">
    <location>
        <begin position="1"/>
        <end position="20"/>
    </location>
</feature>
<evidence type="ECO:0008006" key="4">
    <source>
        <dbReference type="Google" id="ProtNLM"/>
    </source>
</evidence>
<comment type="caution">
    <text evidence="2">The sequence shown here is derived from an EMBL/GenBank/DDBJ whole genome shotgun (WGS) entry which is preliminary data.</text>
</comment>
<dbReference type="NCBIfam" id="NF042415">
    <property type="entry name" value="STY0301_fam"/>
    <property type="match status" value="1"/>
</dbReference>
<evidence type="ECO:0000313" key="2">
    <source>
        <dbReference type="EMBL" id="PTU75000.1"/>
    </source>
</evidence>
<keyword evidence="1" id="KW-0732">Signal</keyword>
<accession>A0A2T5PB85</accession>
<dbReference type="EMBL" id="QASN01000013">
    <property type="protein sequence ID" value="PTU75000.1"/>
    <property type="molecule type" value="Genomic_DNA"/>
</dbReference>
<name>A0A2T5PB85_9PSED</name>
<dbReference type="InterPro" id="IPR049973">
    <property type="entry name" value="STY0301-like"/>
</dbReference>
<dbReference type="Proteomes" id="UP000244064">
    <property type="component" value="Unassembled WGS sequence"/>
</dbReference>
<keyword evidence="3" id="KW-1185">Reference proteome</keyword>
<evidence type="ECO:0000256" key="1">
    <source>
        <dbReference type="SAM" id="SignalP"/>
    </source>
</evidence>
<protein>
    <recommendedName>
        <fullName evidence="4">DUF3757 domain-containing protein</fullName>
    </recommendedName>
</protein>